<evidence type="ECO:0000256" key="3">
    <source>
        <dbReference type="ARBA" id="ARBA00022603"/>
    </source>
</evidence>
<dbReference type="AlphaFoldDB" id="A0A1F6UNM2"/>
<dbReference type="Gene3D" id="3.30.950.10">
    <property type="entry name" value="Methyltransferase, Cobalt-precorrin-4 Transmethylase, Domain 2"/>
    <property type="match status" value="1"/>
</dbReference>
<dbReference type="Proteomes" id="UP000177950">
    <property type="component" value="Unassembled WGS sequence"/>
</dbReference>
<dbReference type="InterPro" id="IPR008189">
    <property type="entry name" value="rRNA_ssu_MeTfrase_I"/>
</dbReference>
<keyword evidence="1" id="KW-0963">Cytoplasm</keyword>
<proteinExistence type="inferred from homology"/>
<gene>
    <name evidence="8" type="ORF">A2V58_00100</name>
</gene>
<evidence type="ECO:0000256" key="5">
    <source>
        <dbReference type="ARBA" id="ARBA00022691"/>
    </source>
</evidence>
<dbReference type="Pfam" id="PF00590">
    <property type="entry name" value="TP_methylase"/>
    <property type="match status" value="1"/>
</dbReference>
<dbReference type="FunFam" id="3.30.950.10:FF:000002">
    <property type="entry name" value="Ribosomal RNA small subunit methyltransferase I"/>
    <property type="match status" value="1"/>
</dbReference>
<accession>A0A1F6UNM2</accession>
<evidence type="ECO:0000313" key="8">
    <source>
        <dbReference type="EMBL" id="OGI58842.1"/>
    </source>
</evidence>
<keyword evidence="2" id="KW-0698">rRNA processing</keyword>
<feature type="non-terminal residue" evidence="8">
    <location>
        <position position="276"/>
    </location>
</feature>
<dbReference type="GO" id="GO:0008168">
    <property type="term" value="F:methyltransferase activity"/>
    <property type="evidence" value="ECO:0007669"/>
    <property type="project" value="UniProtKB-KW"/>
</dbReference>
<name>A0A1F6UNM2_9PROT</name>
<evidence type="ECO:0000259" key="6">
    <source>
        <dbReference type="Pfam" id="PF00590"/>
    </source>
</evidence>
<evidence type="ECO:0000256" key="4">
    <source>
        <dbReference type="ARBA" id="ARBA00022679"/>
    </source>
</evidence>
<organism evidence="8 9">
    <name type="scientific">Candidatus Muproteobacteria bacterium RBG_19FT_COMBO_61_10</name>
    <dbReference type="NCBI Taxonomy" id="1817761"/>
    <lineage>
        <taxon>Bacteria</taxon>
        <taxon>Pseudomonadati</taxon>
        <taxon>Pseudomonadota</taxon>
        <taxon>Candidatus Muproteobacteria</taxon>
    </lineage>
</organism>
<dbReference type="CDD" id="cd11648">
    <property type="entry name" value="RsmI"/>
    <property type="match status" value="1"/>
</dbReference>
<reference evidence="8 9" key="1">
    <citation type="journal article" date="2016" name="Nat. Commun.">
        <title>Thousands of microbial genomes shed light on interconnected biogeochemical processes in an aquifer system.</title>
        <authorList>
            <person name="Anantharaman K."/>
            <person name="Brown C.T."/>
            <person name="Hug L.A."/>
            <person name="Sharon I."/>
            <person name="Castelle C.J."/>
            <person name="Probst A.J."/>
            <person name="Thomas B.C."/>
            <person name="Singh A."/>
            <person name="Wilkins M.J."/>
            <person name="Karaoz U."/>
            <person name="Brodie E.L."/>
            <person name="Williams K.H."/>
            <person name="Hubbard S.S."/>
            <person name="Banfield J.F."/>
        </authorList>
    </citation>
    <scope>NUCLEOTIDE SEQUENCE [LARGE SCALE GENOMIC DNA]</scope>
</reference>
<evidence type="ECO:0000256" key="2">
    <source>
        <dbReference type="ARBA" id="ARBA00022552"/>
    </source>
</evidence>
<sequence length="276" mass="29922">MVATPIGNLEDLSPRAVRLLSEVDLIAAEDTRHSARLLQHYAIATRMTALHEHNERAKVAGLIQDIHDGRSLALISDAGTPLVSDPGFNLVRAAHAAAITVVPVPGACAAIAALSVSGLPTDRFIFEGFPPVKHAARVSHFQRLRQEPRTLIFYESSHRLVESLTDMAAVFGPERPAVVARELTKQFETIRAAPLAELCAWIKADPDQQRGEMVVLLAGATVEEGQLDEEAERILRLLLAELPVRQAAALAAQITGQKKNPLYERALELARNATPG</sequence>
<dbReference type="HAMAP" id="MF_01877">
    <property type="entry name" value="16SrRNA_methyltr_I"/>
    <property type="match status" value="1"/>
</dbReference>
<dbReference type="NCBIfam" id="TIGR00096">
    <property type="entry name" value="16S rRNA (cytidine(1402)-2'-O)-methyltransferase"/>
    <property type="match status" value="1"/>
</dbReference>
<evidence type="ECO:0000313" key="9">
    <source>
        <dbReference type="Proteomes" id="UP000177950"/>
    </source>
</evidence>
<dbReference type="PROSITE" id="PS01296">
    <property type="entry name" value="RSMI"/>
    <property type="match status" value="1"/>
</dbReference>
<comment type="caution">
    <text evidence="8">The sequence shown here is derived from an EMBL/GenBank/DDBJ whole genome shotgun (WGS) entry which is preliminary data.</text>
</comment>
<keyword evidence="4 8" id="KW-0808">Transferase</keyword>
<dbReference type="InterPro" id="IPR053910">
    <property type="entry name" value="RsmI_HTH"/>
</dbReference>
<dbReference type="GO" id="GO:0032259">
    <property type="term" value="P:methylation"/>
    <property type="evidence" value="ECO:0007669"/>
    <property type="project" value="UniProtKB-KW"/>
</dbReference>
<dbReference type="EMBL" id="MFSV01000040">
    <property type="protein sequence ID" value="OGI58842.1"/>
    <property type="molecule type" value="Genomic_DNA"/>
</dbReference>
<dbReference type="InterPro" id="IPR035996">
    <property type="entry name" value="4pyrrol_Methylase_sf"/>
</dbReference>
<protein>
    <submittedName>
        <fullName evidence="8">16S rRNA (Cytidine(1402)-2'-O)-methyltransferase</fullName>
    </submittedName>
</protein>
<feature type="domain" description="Tetrapyrrole methylase" evidence="6">
    <location>
        <begin position="2"/>
        <end position="198"/>
    </location>
</feature>
<dbReference type="PANTHER" id="PTHR46111:SF1">
    <property type="entry name" value="RIBOSOMAL RNA SMALL SUBUNIT METHYLTRANSFERASE I"/>
    <property type="match status" value="1"/>
</dbReference>
<keyword evidence="3 8" id="KW-0489">Methyltransferase</keyword>
<dbReference type="InterPro" id="IPR014777">
    <property type="entry name" value="4pyrrole_Mease_sub1"/>
</dbReference>
<feature type="domain" description="RsmI HTH" evidence="7">
    <location>
        <begin position="227"/>
        <end position="269"/>
    </location>
</feature>
<dbReference type="PIRSF" id="PIRSF005917">
    <property type="entry name" value="MTase_YraL"/>
    <property type="match status" value="1"/>
</dbReference>
<dbReference type="Gene3D" id="3.40.1010.10">
    <property type="entry name" value="Cobalt-precorrin-4 Transmethylase, Domain 1"/>
    <property type="match status" value="1"/>
</dbReference>
<dbReference type="Pfam" id="PF23016">
    <property type="entry name" value="RsmI_C"/>
    <property type="match status" value="1"/>
</dbReference>
<evidence type="ECO:0000256" key="1">
    <source>
        <dbReference type="ARBA" id="ARBA00022490"/>
    </source>
</evidence>
<dbReference type="InterPro" id="IPR018063">
    <property type="entry name" value="SAM_MeTrfase_RsmI_CS"/>
</dbReference>
<evidence type="ECO:0000259" key="7">
    <source>
        <dbReference type="Pfam" id="PF23016"/>
    </source>
</evidence>
<dbReference type="GO" id="GO:0006364">
    <property type="term" value="P:rRNA processing"/>
    <property type="evidence" value="ECO:0007669"/>
    <property type="project" value="UniProtKB-KW"/>
</dbReference>
<dbReference type="PANTHER" id="PTHR46111">
    <property type="entry name" value="RIBOSOMAL RNA SMALL SUBUNIT METHYLTRANSFERASE I"/>
    <property type="match status" value="1"/>
</dbReference>
<dbReference type="InterPro" id="IPR000878">
    <property type="entry name" value="4pyrrol_Mease"/>
</dbReference>
<keyword evidence="5" id="KW-0949">S-adenosyl-L-methionine</keyword>
<dbReference type="SUPFAM" id="SSF53790">
    <property type="entry name" value="Tetrapyrrole methylase"/>
    <property type="match status" value="1"/>
</dbReference>
<dbReference type="InterPro" id="IPR014776">
    <property type="entry name" value="4pyrrole_Mease_sub2"/>
</dbReference>